<organism evidence="3 4">
    <name type="scientific">Filifactor villosus</name>
    <dbReference type="NCBI Taxonomy" id="29374"/>
    <lineage>
        <taxon>Bacteria</taxon>
        <taxon>Bacillati</taxon>
        <taxon>Bacillota</taxon>
        <taxon>Clostridia</taxon>
        <taxon>Peptostreptococcales</taxon>
        <taxon>Filifactoraceae</taxon>
        <taxon>Filifactor</taxon>
    </lineage>
</organism>
<keyword evidence="1 3" id="KW-0808">Transferase</keyword>
<comment type="caution">
    <text evidence="3">The sequence shown here is derived from an EMBL/GenBank/DDBJ whole genome shotgun (WGS) entry which is preliminary data.</text>
</comment>
<dbReference type="Pfam" id="PF00534">
    <property type="entry name" value="Glycos_transf_1"/>
    <property type="match status" value="1"/>
</dbReference>
<dbReference type="GO" id="GO:0016757">
    <property type="term" value="F:glycosyltransferase activity"/>
    <property type="evidence" value="ECO:0007669"/>
    <property type="project" value="UniProtKB-KW"/>
</dbReference>
<dbReference type="PROSITE" id="PS00804">
    <property type="entry name" value="CALRETICULIN_2"/>
    <property type="match status" value="1"/>
</dbReference>
<feature type="domain" description="Glycosyl transferase family 1" evidence="2">
    <location>
        <begin position="187"/>
        <end position="348"/>
    </location>
</feature>
<dbReference type="Gene3D" id="3.40.50.2000">
    <property type="entry name" value="Glycogen Phosphorylase B"/>
    <property type="match status" value="2"/>
</dbReference>
<dbReference type="SUPFAM" id="SSF53756">
    <property type="entry name" value="UDP-Glycosyltransferase/glycogen phosphorylase"/>
    <property type="match status" value="1"/>
</dbReference>
<keyword evidence="3" id="KW-0328">Glycosyltransferase</keyword>
<dbReference type="PANTHER" id="PTHR46401:SF2">
    <property type="entry name" value="GLYCOSYLTRANSFERASE WBBK-RELATED"/>
    <property type="match status" value="1"/>
</dbReference>
<dbReference type="PANTHER" id="PTHR46401">
    <property type="entry name" value="GLYCOSYLTRANSFERASE WBBK-RELATED"/>
    <property type="match status" value="1"/>
</dbReference>
<dbReference type="RefSeq" id="WP_379788023.1">
    <property type="nucleotide sequence ID" value="NZ_JBHSHL010000017.1"/>
</dbReference>
<keyword evidence="4" id="KW-1185">Reference proteome</keyword>
<dbReference type="EC" id="2.4.-.-" evidence="3"/>
<dbReference type="Proteomes" id="UP001595916">
    <property type="component" value="Unassembled WGS sequence"/>
</dbReference>
<protein>
    <submittedName>
        <fullName evidence="3">Glycosyltransferase family 4 protein</fullName>
        <ecNumber evidence="3">2.4.-.-</ecNumber>
    </submittedName>
</protein>
<gene>
    <name evidence="3" type="ORF">ACFO4R_05390</name>
</gene>
<dbReference type="InterPro" id="IPR001296">
    <property type="entry name" value="Glyco_trans_1"/>
</dbReference>
<accession>A0ABV9QKW3</accession>
<proteinExistence type="predicted"/>
<dbReference type="InterPro" id="IPR018124">
    <property type="entry name" value="Calret/calnex_CS"/>
</dbReference>
<reference evidence="4" key="1">
    <citation type="journal article" date="2019" name="Int. J. Syst. Evol. Microbiol.">
        <title>The Global Catalogue of Microorganisms (GCM) 10K type strain sequencing project: providing services to taxonomists for standard genome sequencing and annotation.</title>
        <authorList>
            <consortium name="The Broad Institute Genomics Platform"/>
            <consortium name="The Broad Institute Genome Sequencing Center for Infectious Disease"/>
            <person name="Wu L."/>
            <person name="Ma J."/>
        </authorList>
    </citation>
    <scope>NUCLEOTIDE SEQUENCE [LARGE SCALE GENOMIC DNA]</scope>
    <source>
        <strain evidence="4">CCUG 46385</strain>
    </source>
</reference>
<name>A0ABV9QKW3_9FIRM</name>
<dbReference type="CDD" id="cd03801">
    <property type="entry name" value="GT4_PimA-like"/>
    <property type="match status" value="1"/>
</dbReference>
<evidence type="ECO:0000256" key="1">
    <source>
        <dbReference type="ARBA" id="ARBA00022679"/>
    </source>
</evidence>
<evidence type="ECO:0000259" key="2">
    <source>
        <dbReference type="Pfam" id="PF00534"/>
    </source>
</evidence>
<sequence length="390" mass="45436">MKKVLFVGTELSDIDERFSKHLEFFKRNGYEVHLLGRDNRMDIDHTDQMIDFDFTVKSGFNVERKQIKQLQALLLEEKYTAIISYEDMPGYLIRMAAKSAFKPEQRPKIFYLAIEYPFYGDPSGKEEKKCFERHKKAGKVTDLVIVSNDTDLHIAEEFNFSMDTIVKLYGMGVEPIARKIRDLDPESVRKQYRLTKDYVVALYENNYEEDKNHIFLIRNIMPIIERFPNFKLVCNGRGEFLSKLKEEAEREGVSRNILFLEKEDVSDLYAICDIYISPSLIEGIPEGIVHALECRLPVLAARTKGNVDLIEDGENGVLFGPDNCGDFIAKLYVLLQSSNLREQFAKQKNTFVENYFTDYAQKHIFNYYRKMIVEDSSRVLNTTSNFNEED</sequence>
<evidence type="ECO:0000313" key="4">
    <source>
        <dbReference type="Proteomes" id="UP001595916"/>
    </source>
</evidence>
<dbReference type="EMBL" id="JBHSHL010000017">
    <property type="protein sequence ID" value="MFC4804513.1"/>
    <property type="molecule type" value="Genomic_DNA"/>
</dbReference>
<evidence type="ECO:0000313" key="3">
    <source>
        <dbReference type="EMBL" id="MFC4804513.1"/>
    </source>
</evidence>